<dbReference type="AlphaFoldDB" id="A0AAP4VIW5"/>
<proteinExistence type="predicted"/>
<evidence type="ECO:0000313" key="2">
    <source>
        <dbReference type="Proteomes" id="UP001172109"/>
    </source>
</evidence>
<dbReference type="EMBL" id="JAUJQS010000011">
    <property type="protein sequence ID" value="MDN7566219.1"/>
    <property type="molecule type" value="Genomic_DNA"/>
</dbReference>
<comment type="caution">
    <text evidence="1">The sequence shown here is derived from an EMBL/GenBank/DDBJ whole genome shotgun (WGS) entry which is preliminary data.</text>
</comment>
<evidence type="ECO:0000313" key="1">
    <source>
        <dbReference type="EMBL" id="MDN7566219.1"/>
    </source>
</evidence>
<gene>
    <name evidence="1" type="ORF">QZM56_17050</name>
</gene>
<dbReference type="RefSeq" id="WP_156814593.1">
    <property type="nucleotide sequence ID" value="NZ_CABVQS010000052.1"/>
</dbReference>
<dbReference type="Proteomes" id="UP001172109">
    <property type="component" value="Unassembled WGS sequence"/>
</dbReference>
<reference evidence="1" key="1">
    <citation type="submission" date="2023-07" db="EMBL/GenBank/DDBJ databases">
        <title>A collection of bacterial strains from the Burkholderia cepacia Research Laboratory and Repository.</title>
        <authorList>
            <person name="Lipuma J."/>
            <person name="Spilker T."/>
            <person name="Caverly L."/>
        </authorList>
    </citation>
    <scope>NUCLEOTIDE SEQUENCE</scope>
    <source>
        <strain evidence="1">AU44979</strain>
    </source>
</reference>
<sequence length="49" mass="5282">MLPVNGKLATKNQHSFLSSALKADQRVSGRIMQLPRYALMGVVLPSDAA</sequence>
<accession>A0AAP4VIW5</accession>
<name>A0AAP4VIW5_9BURK</name>
<organism evidence="1 2">
    <name type="scientific">Burkholderia contaminans</name>
    <dbReference type="NCBI Taxonomy" id="488447"/>
    <lineage>
        <taxon>Bacteria</taxon>
        <taxon>Pseudomonadati</taxon>
        <taxon>Pseudomonadota</taxon>
        <taxon>Betaproteobacteria</taxon>
        <taxon>Burkholderiales</taxon>
        <taxon>Burkholderiaceae</taxon>
        <taxon>Burkholderia</taxon>
        <taxon>Burkholderia cepacia complex</taxon>
    </lineage>
</organism>
<protein>
    <submittedName>
        <fullName evidence="1">Uncharacterized protein</fullName>
    </submittedName>
</protein>